<comment type="caution">
    <text evidence="2">The sequence shown here is derived from an EMBL/GenBank/DDBJ whole genome shotgun (WGS) entry which is preliminary data.</text>
</comment>
<dbReference type="PANTHER" id="PTHR12849:SF0">
    <property type="entry name" value="LARIAT DEBRANCHING ENZYME"/>
    <property type="match status" value="1"/>
</dbReference>
<dbReference type="GO" id="GO:0008419">
    <property type="term" value="F:RNA lariat debranching enzyme activity"/>
    <property type="evidence" value="ECO:0007669"/>
    <property type="project" value="TreeGrafter"/>
</dbReference>
<organism evidence="2 3">
    <name type="scientific">[Emmonsia] crescens</name>
    <dbReference type="NCBI Taxonomy" id="73230"/>
    <lineage>
        <taxon>Eukaryota</taxon>
        <taxon>Fungi</taxon>
        <taxon>Dikarya</taxon>
        <taxon>Ascomycota</taxon>
        <taxon>Pezizomycotina</taxon>
        <taxon>Eurotiomycetes</taxon>
        <taxon>Eurotiomycetidae</taxon>
        <taxon>Onygenales</taxon>
        <taxon>Ajellomycetaceae</taxon>
        <taxon>Emergomyces</taxon>
    </lineage>
</organism>
<dbReference type="OrthoDB" id="407609at2759"/>
<evidence type="ECO:0000313" key="3">
    <source>
        <dbReference type="Proteomes" id="UP000034164"/>
    </source>
</evidence>
<evidence type="ECO:0000259" key="1">
    <source>
        <dbReference type="SMART" id="SM01124"/>
    </source>
</evidence>
<feature type="domain" description="Lariat debranching enzyme C-terminal" evidence="1">
    <location>
        <begin position="21"/>
        <end position="134"/>
    </location>
</feature>
<protein>
    <recommendedName>
        <fullName evidence="1">Lariat debranching enzyme C-terminal domain-containing protein</fullName>
    </recommendedName>
</protein>
<dbReference type="EMBL" id="LCZI01000303">
    <property type="protein sequence ID" value="KKZ67227.1"/>
    <property type="molecule type" value="Genomic_DNA"/>
</dbReference>
<sequence length="142" mass="15987">MGSPPAEQLLNHLRPAYFAPLSPQIINDTTKFLALDKPGHGREFLELAEVESCFDKGNDVTNEYFQKTSDGKFALYYDEEWLAITRSSADALIIQGRPAPLVQQTVKARTVENNLRWVKGNISAMGLLKIPENSERMLLYTT</sequence>
<gene>
    <name evidence="2" type="ORF">EMCG_07077</name>
</gene>
<dbReference type="GO" id="GO:0000398">
    <property type="term" value="P:mRNA splicing, via spliceosome"/>
    <property type="evidence" value="ECO:0007669"/>
    <property type="project" value="TreeGrafter"/>
</dbReference>
<dbReference type="SMART" id="SM01124">
    <property type="entry name" value="DBR1"/>
    <property type="match status" value="1"/>
</dbReference>
<evidence type="ECO:0000313" key="2">
    <source>
        <dbReference type="EMBL" id="KKZ67227.1"/>
    </source>
</evidence>
<dbReference type="AlphaFoldDB" id="A0A0G2I9A5"/>
<dbReference type="Proteomes" id="UP000034164">
    <property type="component" value="Unassembled WGS sequence"/>
</dbReference>
<name>A0A0G2I9A5_9EURO</name>
<reference evidence="3" key="1">
    <citation type="journal article" date="2015" name="PLoS Genet.">
        <title>The dynamic genome and transcriptome of the human fungal pathogen Blastomyces and close relative Emmonsia.</title>
        <authorList>
            <person name="Munoz J.F."/>
            <person name="Gauthier G.M."/>
            <person name="Desjardins C.A."/>
            <person name="Gallo J.E."/>
            <person name="Holder J."/>
            <person name="Sullivan T.D."/>
            <person name="Marty A.J."/>
            <person name="Carmen J.C."/>
            <person name="Chen Z."/>
            <person name="Ding L."/>
            <person name="Gujja S."/>
            <person name="Magrini V."/>
            <person name="Misas E."/>
            <person name="Mitreva M."/>
            <person name="Priest M."/>
            <person name="Saif S."/>
            <person name="Whiston E.A."/>
            <person name="Young S."/>
            <person name="Zeng Q."/>
            <person name="Goldman W.E."/>
            <person name="Mardis E.R."/>
            <person name="Taylor J.W."/>
            <person name="McEwen J.G."/>
            <person name="Clay O.K."/>
            <person name="Klein B.S."/>
            <person name="Cuomo C.A."/>
        </authorList>
    </citation>
    <scope>NUCLEOTIDE SEQUENCE [LARGE SCALE GENOMIC DNA]</scope>
    <source>
        <strain evidence="3">UAMH 3008</strain>
    </source>
</reference>
<dbReference type="VEuPathDB" id="FungiDB:EMCG_07077"/>
<dbReference type="Pfam" id="PF05011">
    <property type="entry name" value="DBR1"/>
    <property type="match status" value="1"/>
</dbReference>
<proteinExistence type="predicted"/>
<dbReference type="InterPro" id="IPR007708">
    <property type="entry name" value="DBR1_C"/>
</dbReference>
<accession>A0A0G2I9A5</accession>
<dbReference type="PANTHER" id="PTHR12849">
    <property type="entry name" value="RNA LARIAT DEBRANCHING ENZYME"/>
    <property type="match status" value="1"/>
</dbReference>
<dbReference type="GO" id="GO:0005634">
    <property type="term" value="C:nucleus"/>
    <property type="evidence" value="ECO:0007669"/>
    <property type="project" value="TreeGrafter"/>
</dbReference>